<dbReference type="InterPro" id="IPR027417">
    <property type="entry name" value="P-loop_NTPase"/>
</dbReference>
<dbReference type="InterPro" id="IPR000212">
    <property type="entry name" value="DNA_helicase_UvrD/REP"/>
</dbReference>
<dbReference type="GO" id="GO:0043138">
    <property type="term" value="F:3'-5' DNA helicase activity"/>
    <property type="evidence" value="ECO:0007669"/>
    <property type="project" value="TreeGrafter"/>
</dbReference>
<dbReference type="AlphaFoldDB" id="A0A6H1Q8Z9"/>
<dbReference type="GeneID" id="97170894"/>
<evidence type="ECO:0000313" key="6">
    <source>
        <dbReference type="EMBL" id="QIZ23340.1"/>
    </source>
</evidence>
<keyword evidence="4" id="KW-0067">ATP-binding</keyword>
<feature type="domain" description="UvrD-like helicase C-terminal" evidence="5">
    <location>
        <begin position="364"/>
        <end position="479"/>
    </location>
</feature>
<dbReference type="RefSeq" id="WP_009684333.1">
    <property type="nucleotide sequence ID" value="NZ_CAADLY010000644.1"/>
</dbReference>
<evidence type="ECO:0000256" key="3">
    <source>
        <dbReference type="ARBA" id="ARBA00022806"/>
    </source>
</evidence>
<protein>
    <submittedName>
        <fullName evidence="6">DNA helicase</fullName>
    </submittedName>
</protein>
<dbReference type="InterPro" id="IPR014017">
    <property type="entry name" value="DNA_helicase_UvrD-like_C"/>
</dbReference>
<dbReference type="GO" id="GO:0000724">
    <property type="term" value="P:double-strand break repair via homologous recombination"/>
    <property type="evidence" value="ECO:0007669"/>
    <property type="project" value="TreeGrafter"/>
</dbReference>
<evidence type="ECO:0000256" key="1">
    <source>
        <dbReference type="ARBA" id="ARBA00022741"/>
    </source>
</evidence>
<dbReference type="GO" id="GO:0005524">
    <property type="term" value="F:ATP binding"/>
    <property type="evidence" value="ECO:0007669"/>
    <property type="project" value="UniProtKB-KW"/>
</dbReference>
<organism evidence="6">
    <name type="scientific">Pseudomonas aeruginosa</name>
    <dbReference type="NCBI Taxonomy" id="287"/>
    <lineage>
        <taxon>Bacteria</taxon>
        <taxon>Pseudomonadati</taxon>
        <taxon>Pseudomonadota</taxon>
        <taxon>Gammaproteobacteria</taxon>
        <taxon>Pseudomonadales</taxon>
        <taxon>Pseudomonadaceae</taxon>
        <taxon>Pseudomonas</taxon>
    </lineage>
</organism>
<evidence type="ECO:0000256" key="4">
    <source>
        <dbReference type="ARBA" id="ARBA00022840"/>
    </source>
</evidence>
<accession>A0A6H1Q8Z9</accession>
<dbReference type="PANTHER" id="PTHR11070:SF30">
    <property type="entry name" value="F-BOX DNA HELICASE 1"/>
    <property type="match status" value="1"/>
</dbReference>
<proteinExistence type="predicted"/>
<dbReference type="Pfam" id="PF13245">
    <property type="entry name" value="AAA_19"/>
    <property type="match status" value="1"/>
</dbReference>
<evidence type="ECO:0000259" key="5">
    <source>
        <dbReference type="Pfam" id="PF13361"/>
    </source>
</evidence>
<dbReference type="Gene3D" id="3.40.50.300">
    <property type="entry name" value="P-loop containing nucleotide triphosphate hydrolases"/>
    <property type="match status" value="2"/>
</dbReference>
<gene>
    <name evidence="6" type="primary">uvrD</name>
</gene>
<dbReference type="GO" id="GO:0031297">
    <property type="term" value="P:replication fork processing"/>
    <property type="evidence" value="ECO:0007669"/>
    <property type="project" value="TreeGrafter"/>
</dbReference>
<name>A0A6H1Q8Z9_PSEAI</name>
<evidence type="ECO:0000256" key="2">
    <source>
        <dbReference type="ARBA" id="ARBA00022801"/>
    </source>
</evidence>
<dbReference type="EMBL" id="MN961671">
    <property type="protein sequence ID" value="QIZ23340.1"/>
    <property type="molecule type" value="Genomic_DNA"/>
</dbReference>
<keyword evidence="2" id="KW-0378">Hydrolase</keyword>
<keyword evidence="6" id="KW-0614">Plasmid</keyword>
<sequence>MDGLQMTEEQRAPCESNSDVIKIEAGAGTGKTTTLRGIAEAKRDKRQLYVAFNKSIQVEASRKFPSNVTCKTAHSLAYGAIGRDYGNVHGKLQGDIKPFHVTRQLTSSLSGVPSSAHNLYGGRVIETVKNYLVSADSTLSPKHVSIGDAPVERSHFDPQRILQDAMQVWTAMQDLRSEVPMLHDGYLKLYQVAGRRLPYDLILFDEAQDTNPVTQAIVNQQQAKKVYVGDRHQAIYGFRGASNAMELIPSDETFYLTGSFRFGNEVAEVANRILDLKGDVVHLRGLGAESKIRPLTASEGYAYLSRGNAALFDRAVKALTKNEPFSFVGDIRGYRFDQILDVYQLSIKGQVKDPFIRSFSSFDELVEYAEMINDREVKSRCKIVTAYGRDIPGLLERIERAALAPVEDGNVADNRLILTTGHKSKGLEFPNVQLAGDFMEFLDSDTGQLIDMSKADTNLIEEINVNYVGVTRAQRVLHLNEQLEAYLEHLEELAANRSSRPSMA</sequence>
<dbReference type="PANTHER" id="PTHR11070">
    <property type="entry name" value="UVRD / RECB / PCRA DNA HELICASE FAMILY MEMBER"/>
    <property type="match status" value="1"/>
</dbReference>
<geneLocation type="plasmid" evidence="6">
    <name>p201330-IMP</name>
</geneLocation>
<keyword evidence="3 6" id="KW-0347">Helicase</keyword>
<dbReference type="Pfam" id="PF13361">
    <property type="entry name" value="UvrD_C"/>
    <property type="match status" value="1"/>
</dbReference>
<dbReference type="SUPFAM" id="SSF52540">
    <property type="entry name" value="P-loop containing nucleoside triphosphate hydrolases"/>
    <property type="match status" value="1"/>
</dbReference>
<reference evidence="6" key="1">
    <citation type="submission" date="2020-01" db="EMBL/GenBank/DDBJ databases">
        <authorList>
            <person name="Zhou D."/>
        </authorList>
    </citation>
    <scope>NUCLEOTIDE SEQUENCE</scope>
    <source>
        <strain evidence="6">201330</strain>
        <plasmid evidence="6">p201330-IMP</plasmid>
    </source>
</reference>
<keyword evidence="1" id="KW-0547">Nucleotide-binding</keyword>
<dbReference type="GO" id="GO:0003677">
    <property type="term" value="F:DNA binding"/>
    <property type="evidence" value="ECO:0007669"/>
    <property type="project" value="InterPro"/>
</dbReference>
<dbReference type="GO" id="GO:0016787">
    <property type="term" value="F:hydrolase activity"/>
    <property type="evidence" value="ECO:0007669"/>
    <property type="project" value="UniProtKB-KW"/>
</dbReference>